<reference evidence="1 2" key="1">
    <citation type="submission" date="2019-06" db="EMBL/GenBank/DDBJ databases">
        <title>Whole genome shotgun sequence of Komagataeibacter hansenii NBRC 14820.</title>
        <authorList>
            <person name="Hosoyama A."/>
            <person name="Uohara A."/>
            <person name="Ohji S."/>
            <person name="Ichikawa N."/>
        </authorList>
    </citation>
    <scope>NUCLEOTIDE SEQUENCE [LARGE SCALE GENOMIC DNA]</scope>
    <source>
        <strain evidence="1 2">NBRC 14820</strain>
    </source>
</reference>
<sequence length="60" mass="7135">MPLTCSYKVFCALQHYIVTYGRMRGIAHSCPMKNVYLPDFCQNKVYIEWFLWNPSLDVDQ</sequence>
<gene>
    <name evidence="1" type="ORF">GHA01_11080</name>
</gene>
<evidence type="ECO:0000313" key="1">
    <source>
        <dbReference type="EMBL" id="GEC63259.1"/>
    </source>
</evidence>
<dbReference type="Proteomes" id="UP000319478">
    <property type="component" value="Unassembled WGS sequence"/>
</dbReference>
<comment type="caution">
    <text evidence="1">The sequence shown here is derived from an EMBL/GenBank/DDBJ whole genome shotgun (WGS) entry which is preliminary data.</text>
</comment>
<keyword evidence="2" id="KW-1185">Reference proteome</keyword>
<dbReference type="EMBL" id="BJNN01000071">
    <property type="protein sequence ID" value="GEC63259.1"/>
    <property type="molecule type" value="Genomic_DNA"/>
</dbReference>
<organism evidence="1 2">
    <name type="scientific">Novacetimonas hansenii</name>
    <name type="common">Komagataeibacter hansenii</name>
    <dbReference type="NCBI Taxonomy" id="436"/>
    <lineage>
        <taxon>Bacteria</taxon>
        <taxon>Pseudomonadati</taxon>
        <taxon>Pseudomonadota</taxon>
        <taxon>Alphaproteobacteria</taxon>
        <taxon>Acetobacterales</taxon>
        <taxon>Acetobacteraceae</taxon>
        <taxon>Novacetimonas</taxon>
    </lineage>
</organism>
<evidence type="ECO:0000313" key="2">
    <source>
        <dbReference type="Proteomes" id="UP000319478"/>
    </source>
</evidence>
<name>A0ABQ0SDH3_NOVHA</name>
<proteinExistence type="predicted"/>
<accession>A0ABQ0SDH3</accession>
<protein>
    <submittedName>
        <fullName evidence="1">Uncharacterized protein</fullName>
    </submittedName>
</protein>